<protein>
    <recommendedName>
        <fullName evidence="2">Peptidase S1 domain-containing protein</fullName>
    </recommendedName>
</protein>
<dbReference type="HOGENOM" id="CLU_1890961_0_0_1"/>
<evidence type="ECO:0000259" key="2">
    <source>
        <dbReference type="Pfam" id="PF00089"/>
    </source>
</evidence>
<dbReference type="OrthoDB" id="10012881at2759"/>
<sequence>SKLSQDPTRWTVTAGGIKQNTFEYSKRMYQIESIMMYKDYDEFSVENDIALVMLKSEIKFSNYIRPICLPSENDTLEVGTPCYLAGYGDTHGNNNNVVSYTIEQSARKQAVQSVFSQKISSTAIIFLAIVELWLF</sequence>
<dbReference type="PANTHER" id="PTHR24252">
    <property type="entry name" value="ACROSIN-RELATED"/>
    <property type="match status" value="1"/>
</dbReference>
<evidence type="ECO:0000313" key="4">
    <source>
        <dbReference type="Proteomes" id="UP000030746"/>
    </source>
</evidence>
<dbReference type="PANTHER" id="PTHR24252:SF7">
    <property type="entry name" value="HYALIN"/>
    <property type="match status" value="1"/>
</dbReference>
<dbReference type="CTD" id="20233679"/>
<dbReference type="InterPro" id="IPR043504">
    <property type="entry name" value="Peptidase_S1_PA_chymotrypsin"/>
</dbReference>
<keyword evidence="1" id="KW-1015">Disulfide bond</keyword>
<dbReference type="Gene3D" id="2.40.10.10">
    <property type="entry name" value="Trypsin-like serine proteases"/>
    <property type="match status" value="1"/>
</dbReference>
<dbReference type="AlphaFoldDB" id="V3ZI44"/>
<dbReference type="OMA" id="TTWISGW"/>
<dbReference type="RefSeq" id="XP_009067290.1">
    <property type="nucleotide sequence ID" value="XM_009069042.1"/>
</dbReference>
<dbReference type="InterPro" id="IPR001254">
    <property type="entry name" value="Trypsin_dom"/>
</dbReference>
<dbReference type="Proteomes" id="UP000030746">
    <property type="component" value="Unassembled WGS sequence"/>
</dbReference>
<accession>V3ZI44</accession>
<organism evidence="3 4">
    <name type="scientific">Lottia gigantea</name>
    <name type="common">Giant owl limpet</name>
    <dbReference type="NCBI Taxonomy" id="225164"/>
    <lineage>
        <taxon>Eukaryota</taxon>
        <taxon>Metazoa</taxon>
        <taxon>Spiralia</taxon>
        <taxon>Lophotrochozoa</taxon>
        <taxon>Mollusca</taxon>
        <taxon>Gastropoda</taxon>
        <taxon>Patellogastropoda</taxon>
        <taxon>Lottioidea</taxon>
        <taxon>Lottiidae</taxon>
        <taxon>Lottia</taxon>
    </lineage>
</organism>
<dbReference type="GO" id="GO:0006508">
    <property type="term" value="P:proteolysis"/>
    <property type="evidence" value="ECO:0007669"/>
    <property type="project" value="InterPro"/>
</dbReference>
<keyword evidence="4" id="KW-1185">Reference proteome</keyword>
<evidence type="ECO:0000256" key="1">
    <source>
        <dbReference type="ARBA" id="ARBA00023157"/>
    </source>
</evidence>
<feature type="domain" description="Peptidase S1" evidence="2">
    <location>
        <begin position="8"/>
        <end position="120"/>
    </location>
</feature>
<dbReference type="SUPFAM" id="SSF50494">
    <property type="entry name" value="Trypsin-like serine proteases"/>
    <property type="match status" value="1"/>
</dbReference>
<dbReference type="GO" id="GO:0004252">
    <property type="term" value="F:serine-type endopeptidase activity"/>
    <property type="evidence" value="ECO:0007669"/>
    <property type="project" value="InterPro"/>
</dbReference>
<reference evidence="3 4" key="1">
    <citation type="journal article" date="2013" name="Nature">
        <title>Insights into bilaterian evolution from three spiralian genomes.</title>
        <authorList>
            <person name="Simakov O."/>
            <person name="Marletaz F."/>
            <person name="Cho S.J."/>
            <person name="Edsinger-Gonzales E."/>
            <person name="Havlak P."/>
            <person name="Hellsten U."/>
            <person name="Kuo D.H."/>
            <person name="Larsson T."/>
            <person name="Lv J."/>
            <person name="Arendt D."/>
            <person name="Savage R."/>
            <person name="Osoegawa K."/>
            <person name="de Jong P."/>
            <person name="Grimwood J."/>
            <person name="Chapman J.A."/>
            <person name="Shapiro H."/>
            <person name="Aerts A."/>
            <person name="Otillar R.P."/>
            <person name="Terry A.Y."/>
            <person name="Boore J.L."/>
            <person name="Grigoriev I.V."/>
            <person name="Lindberg D.R."/>
            <person name="Seaver E.C."/>
            <person name="Weisblat D.A."/>
            <person name="Putnam N.H."/>
            <person name="Rokhsar D.S."/>
        </authorList>
    </citation>
    <scope>NUCLEOTIDE SEQUENCE [LARGE SCALE GENOMIC DNA]</scope>
</reference>
<dbReference type="Pfam" id="PF00089">
    <property type="entry name" value="Trypsin"/>
    <property type="match status" value="1"/>
</dbReference>
<evidence type="ECO:0000313" key="3">
    <source>
        <dbReference type="EMBL" id="ESO81985.1"/>
    </source>
</evidence>
<dbReference type="GeneID" id="20233679"/>
<dbReference type="InterPro" id="IPR009003">
    <property type="entry name" value="Peptidase_S1_PA"/>
</dbReference>
<dbReference type="KEGG" id="lgi:LOTGIDRAFT_135463"/>
<dbReference type="STRING" id="225164.V3ZI44"/>
<dbReference type="EMBL" id="KB204066">
    <property type="protein sequence ID" value="ESO81985.1"/>
    <property type="molecule type" value="Genomic_DNA"/>
</dbReference>
<proteinExistence type="predicted"/>
<name>V3ZI44_LOTGI</name>
<gene>
    <name evidence="3" type="ORF">LOTGIDRAFT_135463</name>
</gene>
<feature type="non-terminal residue" evidence="3">
    <location>
        <position position="1"/>
    </location>
</feature>